<sequence length="87" mass="9838">MKYNVYWEENATQEVAAESLAGNDKVAIIDATHQIDRALESDPIGNGMPLNEGMFYIDRPPLRVIYSIYSIDAEANRVDVGRIRRIP</sequence>
<organism evidence="1 2">
    <name type="scientific">Rubripirellula tenax</name>
    <dbReference type="NCBI Taxonomy" id="2528015"/>
    <lineage>
        <taxon>Bacteria</taxon>
        <taxon>Pseudomonadati</taxon>
        <taxon>Planctomycetota</taxon>
        <taxon>Planctomycetia</taxon>
        <taxon>Pirellulales</taxon>
        <taxon>Pirellulaceae</taxon>
        <taxon>Rubripirellula</taxon>
    </lineage>
</organism>
<name>A0A5C6EGS7_9BACT</name>
<dbReference type="RefSeq" id="WP_146460649.1">
    <property type="nucleotide sequence ID" value="NZ_SJPW01000006.1"/>
</dbReference>
<gene>
    <name evidence="1" type="ORF">Poly51_49370</name>
</gene>
<evidence type="ECO:0000313" key="2">
    <source>
        <dbReference type="Proteomes" id="UP000318288"/>
    </source>
</evidence>
<evidence type="ECO:0008006" key="3">
    <source>
        <dbReference type="Google" id="ProtNLM"/>
    </source>
</evidence>
<evidence type="ECO:0000313" key="1">
    <source>
        <dbReference type="EMBL" id="TWU49033.1"/>
    </source>
</evidence>
<proteinExistence type="predicted"/>
<dbReference type="Proteomes" id="UP000318288">
    <property type="component" value="Unassembled WGS sequence"/>
</dbReference>
<dbReference type="AlphaFoldDB" id="A0A5C6EGS7"/>
<accession>A0A5C6EGS7</accession>
<dbReference type="EMBL" id="SJPW01000006">
    <property type="protein sequence ID" value="TWU49033.1"/>
    <property type="molecule type" value="Genomic_DNA"/>
</dbReference>
<protein>
    <recommendedName>
        <fullName evidence="3">Plasmid stabilization system protein</fullName>
    </recommendedName>
</protein>
<reference evidence="1 2" key="1">
    <citation type="submission" date="2019-02" db="EMBL/GenBank/DDBJ databases">
        <title>Deep-cultivation of Planctomycetes and their phenomic and genomic characterization uncovers novel biology.</title>
        <authorList>
            <person name="Wiegand S."/>
            <person name="Jogler M."/>
            <person name="Boedeker C."/>
            <person name="Pinto D."/>
            <person name="Vollmers J."/>
            <person name="Rivas-Marin E."/>
            <person name="Kohn T."/>
            <person name="Peeters S.H."/>
            <person name="Heuer A."/>
            <person name="Rast P."/>
            <person name="Oberbeckmann S."/>
            <person name="Bunk B."/>
            <person name="Jeske O."/>
            <person name="Meyerdierks A."/>
            <person name="Storesund J.E."/>
            <person name="Kallscheuer N."/>
            <person name="Luecker S."/>
            <person name="Lage O.M."/>
            <person name="Pohl T."/>
            <person name="Merkel B.J."/>
            <person name="Hornburger P."/>
            <person name="Mueller R.-W."/>
            <person name="Bruemmer F."/>
            <person name="Labrenz M."/>
            <person name="Spormann A.M."/>
            <person name="Op Den Camp H."/>
            <person name="Overmann J."/>
            <person name="Amann R."/>
            <person name="Jetten M.S.M."/>
            <person name="Mascher T."/>
            <person name="Medema M.H."/>
            <person name="Devos D.P."/>
            <person name="Kaster A.-K."/>
            <person name="Ovreas L."/>
            <person name="Rohde M."/>
            <person name="Galperin M.Y."/>
            <person name="Jogler C."/>
        </authorList>
    </citation>
    <scope>NUCLEOTIDE SEQUENCE [LARGE SCALE GENOMIC DNA]</scope>
    <source>
        <strain evidence="1 2">Poly51</strain>
    </source>
</reference>
<comment type="caution">
    <text evidence="1">The sequence shown here is derived from an EMBL/GenBank/DDBJ whole genome shotgun (WGS) entry which is preliminary data.</text>
</comment>
<dbReference type="OrthoDB" id="9956763at2"/>
<keyword evidence="2" id="KW-1185">Reference proteome</keyword>